<organism evidence="1 2">
    <name type="scientific">Sphaerodactylus townsendi</name>
    <dbReference type="NCBI Taxonomy" id="933632"/>
    <lineage>
        <taxon>Eukaryota</taxon>
        <taxon>Metazoa</taxon>
        <taxon>Chordata</taxon>
        <taxon>Craniata</taxon>
        <taxon>Vertebrata</taxon>
        <taxon>Euteleostomi</taxon>
        <taxon>Lepidosauria</taxon>
        <taxon>Squamata</taxon>
        <taxon>Bifurcata</taxon>
        <taxon>Gekkota</taxon>
        <taxon>Sphaerodactylidae</taxon>
        <taxon>Sphaerodactylus</taxon>
    </lineage>
</organism>
<evidence type="ECO:0000313" key="2">
    <source>
        <dbReference type="Proteomes" id="UP000827872"/>
    </source>
</evidence>
<name>A0ACB8F8N9_9SAUR</name>
<evidence type="ECO:0000313" key="1">
    <source>
        <dbReference type="EMBL" id="KAH8001549.1"/>
    </source>
</evidence>
<dbReference type="EMBL" id="CM037621">
    <property type="protein sequence ID" value="KAH8001549.1"/>
    <property type="molecule type" value="Genomic_DNA"/>
</dbReference>
<keyword evidence="2" id="KW-1185">Reference proteome</keyword>
<comment type="caution">
    <text evidence="1">The sequence shown here is derived from an EMBL/GenBank/DDBJ whole genome shotgun (WGS) entry which is preliminary data.</text>
</comment>
<protein>
    <submittedName>
        <fullName evidence="1">Cadherin-23</fullName>
    </submittedName>
</protein>
<dbReference type="Proteomes" id="UP000827872">
    <property type="component" value="Linkage Group LG08"/>
</dbReference>
<accession>A0ACB8F8N9</accession>
<proteinExistence type="predicted"/>
<sequence>MLKKSGWEKTVGGERKREDTLKKGLGDIKEKTQLGRTGNNYNNFRINPSSGLVMRGLRPLDRERNSSHVLEVEAYNSEQGPMRSSVRVIVYIEDVNDEVPVFTQRQYNRLGLRETAGIGTSVAVVRATDRDTGNGGLVNYKIVSGSEGKFEIDESTGLITTIDYLDYETKTSFLMNVSATDQAPPKNQGYCNVYVSLLNELDEAVQFSNVTYEAVITENIPLGSEVLRVQARSIDNLNQITYKFDPNTNAQALSLFKINGITGVITVKGHVDREKGDFYTLTVVADDGGPKLDSTVVSITILDENDNSPQFDITSDSSVTVAEDSSVGRRVALVLARDPDAGSNGQVAFSIVSGNIGRAFEIRTTNNTYGEVFVARLLDRELTEHYTLKIQAADRGIPSRRKEHIVKVNILDVNDNPPVITNPYGYNVSVNENVGGGTAVAQVRATDRDIGLNSVLSYYIIRGNEEMTFRMDRVTGEIATRPSPPDRERQQFYQLVVAVEDEGNPALSEAAAEEMGNGKKWEETWNKLDFSI</sequence>
<gene>
    <name evidence="1" type="primary">CDH23_2</name>
    <name evidence="1" type="ORF">K3G42_010778</name>
</gene>
<reference evidence="1" key="1">
    <citation type="submission" date="2021-08" db="EMBL/GenBank/DDBJ databases">
        <title>The first chromosome-level gecko genome reveals the dynamic sex chromosomes of Neotropical dwarf geckos (Sphaerodactylidae: Sphaerodactylus).</title>
        <authorList>
            <person name="Pinto B.J."/>
            <person name="Keating S.E."/>
            <person name="Gamble T."/>
        </authorList>
    </citation>
    <scope>NUCLEOTIDE SEQUENCE</scope>
    <source>
        <strain evidence="1">TG3544</strain>
    </source>
</reference>